<dbReference type="SUPFAM" id="SSF51905">
    <property type="entry name" value="FAD/NAD(P)-binding domain"/>
    <property type="match status" value="1"/>
</dbReference>
<evidence type="ECO:0000313" key="3">
    <source>
        <dbReference type="EMBL" id="CAA0081888.1"/>
    </source>
</evidence>
<dbReference type="InterPro" id="IPR036188">
    <property type="entry name" value="FAD/NAD-bd_sf"/>
</dbReference>
<evidence type="ECO:0000313" key="5">
    <source>
        <dbReference type="Proteomes" id="UP000435877"/>
    </source>
</evidence>
<dbReference type="Gene3D" id="3.30.70.2450">
    <property type="match status" value="1"/>
</dbReference>
<dbReference type="InterPro" id="IPR050631">
    <property type="entry name" value="PheA/TfdB_FAD_monoxygenase"/>
</dbReference>
<dbReference type="EC" id="1.14.13.167" evidence="3"/>
<evidence type="ECO:0000313" key="6">
    <source>
        <dbReference type="Proteomes" id="UP000439591"/>
    </source>
</evidence>
<evidence type="ECO:0000313" key="4">
    <source>
        <dbReference type="EMBL" id="CAA0084602.1"/>
    </source>
</evidence>
<organism evidence="3 6">
    <name type="scientific">Zhongshania aliphaticivorans</name>
    <dbReference type="NCBI Taxonomy" id="1470434"/>
    <lineage>
        <taxon>Bacteria</taxon>
        <taxon>Pseudomonadati</taxon>
        <taxon>Pseudomonadota</taxon>
        <taxon>Gammaproteobacteria</taxon>
        <taxon>Cellvibrionales</taxon>
        <taxon>Spongiibacteraceae</taxon>
        <taxon>Zhongshania</taxon>
    </lineage>
</organism>
<dbReference type="EMBL" id="CACSIK010000001">
    <property type="protein sequence ID" value="CAA0084602.1"/>
    <property type="molecule type" value="Genomic_DNA"/>
</dbReference>
<keyword evidence="1 3" id="KW-0560">Oxidoreductase</keyword>
<protein>
    <submittedName>
        <fullName evidence="3">Para-nitrophenol 4-monooxygenase</fullName>
        <ecNumber evidence="3">1.14.13.167</ecNumber>
    </submittedName>
</protein>
<dbReference type="PRINTS" id="PR00420">
    <property type="entry name" value="RNGMNOXGNASE"/>
</dbReference>
<dbReference type="PANTHER" id="PTHR43476:SF3">
    <property type="entry name" value="FAD-BINDING MONOOXYGENASE"/>
    <property type="match status" value="1"/>
</dbReference>
<evidence type="ECO:0000256" key="1">
    <source>
        <dbReference type="ARBA" id="ARBA00023002"/>
    </source>
</evidence>
<dbReference type="GO" id="GO:0019622">
    <property type="term" value="P:3-(3-hydroxy)phenylpropionate catabolic process"/>
    <property type="evidence" value="ECO:0007669"/>
    <property type="project" value="TreeGrafter"/>
</dbReference>
<proteinExistence type="predicted"/>
<dbReference type="EMBL" id="CACSIM010000001">
    <property type="protein sequence ID" value="CAA0081888.1"/>
    <property type="molecule type" value="Genomic_DNA"/>
</dbReference>
<dbReference type="AlphaFoldDB" id="A0A5S9MXK5"/>
<dbReference type="Proteomes" id="UP000439591">
    <property type="component" value="Unassembled WGS sequence"/>
</dbReference>
<reference evidence="5 6" key="1">
    <citation type="submission" date="2019-11" db="EMBL/GenBank/DDBJ databases">
        <authorList>
            <person name="Holert J."/>
        </authorList>
    </citation>
    <scope>NUCLEOTIDE SEQUENCE [LARGE SCALE GENOMIC DNA]</scope>
    <source>
        <strain evidence="3">BC3_2A</strain>
        <strain evidence="4">SB11_1A</strain>
    </source>
</reference>
<keyword evidence="5" id="KW-1185">Reference proteome</keyword>
<dbReference type="Pfam" id="PF01494">
    <property type="entry name" value="FAD_binding_3"/>
    <property type="match status" value="1"/>
</dbReference>
<sequence>MNQPIVVVGAGPAGSALTLYLAQHNVPVILLEQADQLPVDLRASTFHPPSLEMLDSLGVAEKMIAKGLIADKYQYRDRKSNDIAEFNMNLIADETKFPFRLQLEQYEMTRIVGDMLKEYPHVDVRFGHKVTACRQTDTGVVVEIETASGHTEIETPLLVGSDGASSNVRKGAGIGFGGFTYDEKFLVVSTEFAFEDVFDNLAWVNYVSDPDEWCVILRTEKLWRVLIPTQPGDSDESLLSDAFIQARLKHLYDKGSEYQIHHRTLYNVHQRVSETYYKGRIALVGDACHINNPLGGMGMNGGLHDAFNLAERLVKIVKTGADVATEFEQYDRQRRQLAVDFVQKHTIENKKLMESTDPDIQRKRQAMLMASASDPSKAKAFLMERAMINCVRESLGVA</sequence>
<dbReference type="PANTHER" id="PTHR43476">
    <property type="entry name" value="3-(3-HYDROXY-PHENYL)PROPIONATE/3-HYDROXYCINNAMIC ACID HYDROXYLASE"/>
    <property type="match status" value="1"/>
</dbReference>
<dbReference type="Proteomes" id="UP000435877">
    <property type="component" value="Unassembled WGS sequence"/>
</dbReference>
<name>A0A5S9MXK5_9GAMM</name>
<dbReference type="GO" id="GO:0018632">
    <property type="term" value="F:4-nitrophenol 4-monooxygenase activity"/>
    <property type="evidence" value="ECO:0007669"/>
    <property type="project" value="UniProtKB-EC"/>
</dbReference>
<feature type="domain" description="FAD-binding" evidence="2">
    <location>
        <begin position="4"/>
        <end position="343"/>
    </location>
</feature>
<keyword evidence="3" id="KW-0503">Monooxygenase</keyword>
<dbReference type="InterPro" id="IPR002938">
    <property type="entry name" value="FAD-bd"/>
</dbReference>
<accession>A0A5S9MXK5</accession>
<evidence type="ECO:0000259" key="2">
    <source>
        <dbReference type="Pfam" id="PF01494"/>
    </source>
</evidence>
<dbReference type="GO" id="GO:0008688">
    <property type="term" value="F:3-(3-hydroxyphenyl)propionate hydroxylase activity"/>
    <property type="evidence" value="ECO:0007669"/>
    <property type="project" value="TreeGrafter"/>
</dbReference>
<gene>
    <name evidence="3" type="primary">pnpA</name>
    <name evidence="4" type="ORF">IHBHHGIJ_00714</name>
    <name evidence="3" type="ORF">KFEGEMFD_00436</name>
</gene>
<dbReference type="GO" id="GO:0071949">
    <property type="term" value="F:FAD binding"/>
    <property type="evidence" value="ECO:0007669"/>
    <property type="project" value="InterPro"/>
</dbReference>
<dbReference type="OrthoDB" id="8672648at2"/>
<dbReference type="Gene3D" id="3.50.50.60">
    <property type="entry name" value="FAD/NAD(P)-binding domain"/>
    <property type="match status" value="1"/>
</dbReference>
<dbReference type="RefSeq" id="WP_159267384.1">
    <property type="nucleotide sequence ID" value="NZ_CACSIK010000001.1"/>
</dbReference>